<dbReference type="InterPro" id="IPR001253">
    <property type="entry name" value="TIF_eIF-1A"/>
</dbReference>
<dbReference type="InterPro" id="IPR012340">
    <property type="entry name" value="NA-bd_OB-fold"/>
</dbReference>
<protein>
    <submittedName>
        <fullName evidence="2">Uncharacterized protein</fullName>
    </submittedName>
</protein>
<dbReference type="GO" id="GO:0003743">
    <property type="term" value="F:translation initiation factor activity"/>
    <property type="evidence" value="ECO:0007669"/>
    <property type="project" value="InterPro"/>
</dbReference>
<gene>
    <name evidence="2" type="ORF">RHSIM_RhsimUnG0008900</name>
</gene>
<feature type="region of interest" description="Disordered" evidence="1">
    <location>
        <begin position="1"/>
        <end position="33"/>
    </location>
</feature>
<dbReference type="Proteomes" id="UP000626092">
    <property type="component" value="Unassembled WGS sequence"/>
</dbReference>
<proteinExistence type="predicted"/>
<organism evidence="2 3">
    <name type="scientific">Rhododendron simsii</name>
    <name type="common">Sims's rhododendron</name>
    <dbReference type="NCBI Taxonomy" id="118357"/>
    <lineage>
        <taxon>Eukaryota</taxon>
        <taxon>Viridiplantae</taxon>
        <taxon>Streptophyta</taxon>
        <taxon>Embryophyta</taxon>
        <taxon>Tracheophyta</taxon>
        <taxon>Spermatophyta</taxon>
        <taxon>Magnoliopsida</taxon>
        <taxon>eudicotyledons</taxon>
        <taxon>Gunneridae</taxon>
        <taxon>Pentapetalae</taxon>
        <taxon>asterids</taxon>
        <taxon>Ericales</taxon>
        <taxon>Ericaceae</taxon>
        <taxon>Ericoideae</taxon>
        <taxon>Rhodoreae</taxon>
        <taxon>Rhododendron</taxon>
    </lineage>
</organism>
<feature type="region of interest" description="Disordered" evidence="1">
    <location>
        <begin position="61"/>
        <end position="105"/>
    </location>
</feature>
<keyword evidence="3" id="KW-1185">Reference proteome</keyword>
<feature type="compositionally biased region" description="Polar residues" evidence="1">
    <location>
        <begin position="65"/>
        <end position="75"/>
    </location>
</feature>
<evidence type="ECO:0000313" key="3">
    <source>
        <dbReference type="Proteomes" id="UP000626092"/>
    </source>
</evidence>
<comment type="caution">
    <text evidence="2">The sequence shown here is derived from an EMBL/GenBank/DDBJ whole genome shotgun (WGS) entry which is preliminary data.</text>
</comment>
<feature type="compositionally biased region" description="Basic residues" evidence="1">
    <location>
        <begin position="95"/>
        <end position="104"/>
    </location>
</feature>
<evidence type="ECO:0000313" key="2">
    <source>
        <dbReference type="EMBL" id="KAF7116972.1"/>
    </source>
</evidence>
<dbReference type="PANTHER" id="PTHR21668">
    <property type="entry name" value="EIF-1A"/>
    <property type="match status" value="1"/>
</dbReference>
<reference evidence="2" key="1">
    <citation type="submission" date="2019-11" db="EMBL/GenBank/DDBJ databases">
        <authorList>
            <person name="Liu Y."/>
            <person name="Hou J."/>
            <person name="Li T.-Q."/>
            <person name="Guan C.-H."/>
            <person name="Wu X."/>
            <person name="Wu H.-Z."/>
            <person name="Ling F."/>
            <person name="Zhang R."/>
            <person name="Shi X.-G."/>
            <person name="Ren J.-P."/>
            <person name="Chen E.-F."/>
            <person name="Sun J.-M."/>
        </authorList>
    </citation>
    <scope>NUCLEOTIDE SEQUENCE</scope>
    <source>
        <strain evidence="2">Adult_tree_wgs_1</strain>
        <tissue evidence="2">Leaves</tissue>
    </source>
</reference>
<accession>A0A834L591</accession>
<sequence>MGKSSPFVLGSEREREGGGFSSRKQGKNEADDEKRELVFKEDCQEYAQVLRACSEKVGVRPRASTARSVYATQNWPRDKPHKPPDLGNPLPGAPPKKKPRRGKMEKKVWIDADNIIILVGKAEGLPGQ</sequence>
<dbReference type="Gene3D" id="2.40.50.140">
    <property type="entry name" value="Nucleic acid-binding proteins"/>
    <property type="match status" value="1"/>
</dbReference>
<dbReference type="EMBL" id="WJXA01000029">
    <property type="protein sequence ID" value="KAF7116972.1"/>
    <property type="molecule type" value="Genomic_DNA"/>
</dbReference>
<evidence type="ECO:0000256" key="1">
    <source>
        <dbReference type="SAM" id="MobiDB-lite"/>
    </source>
</evidence>
<dbReference type="AlphaFoldDB" id="A0A834L591"/>
<name>A0A834L591_RHOSS</name>